<evidence type="ECO:0000313" key="2">
    <source>
        <dbReference type="EMBL" id="KAJ3560620.1"/>
    </source>
</evidence>
<keyword evidence="3" id="KW-1185">Reference proteome</keyword>
<dbReference type="EMBL" id="JANIEX010001139">
    <property type="protein sequence ID" value="KAJ3560620.1"/>
    <property type="molecule type" value="Genomic_DNA"/>
</dbReference>
<feature type="region of interest" description="Disordered" evidence="1">
    <location>
        <begin position="331"/>
        <end position="379"/>
    </location>
</feature>
<dbReference type="AlphaFoldDB" id="A0AAD5VLG5"/>
<organism evidence="2 3">
    <name type="scientific">Leucocoprinus birnbaumii</name>
    <dbReference type="NCBI Taxonomy" id="56174"/>
    <lineage>
        <taxon>Eukaryota</taxon>
        <taxon>Fungi</taxon>
        <taxon>Dikarya</taxon>
        <taxon>Basidiomycota</taxon>
        <taxon>Agaricomycotina</taxon>
        <taxon>Agaricomycetes</taxon>
        <taxon>Agaricomycetidae</taxon>
        <taxon>Agaricales</taxon>
        <taxon>Agaricineae</taxon>
        <taxon>Agaricaceae</taxon>
        <taxon>Leucocoprinus</taxon>
    </lineage>
</organism>
<proteinExistence type="predicted"/>
<sequence>MVRSGQKKAKRQKKLPPDPARQFEEVVAQLIRDVGNDATACMLLATAVEEKQKRAFEKHIIAQHFPENFSPPQRQKVFESFMSWLGQAISDKTITPELDAAVHHRQSLRAVLRANKREFINKARINRKAVVKEMLLESIPVHCINPLPANSPYPRRETFVAKNQYIYNKNDWFIHRRSQPDKRLPRRRIQMLDTEELQFDLPPHESAIFRDALTNEIIAVVIRDACTSAEAVEFADTAVKQAIMTRVTIRKEDTGIMALMGYSLGARSARKFDWVHNVIRKTIPEAMEETSEGAPVLTENIESFPPEASPPSFRRRPVRLASVGVSIPTRRSTRLASKHTLPSPSISRSHSSQSRTRGRSRSPQVHTLARPGGIQIDPKKVDEDASSAFALLWNLALTILPNDVIHSFDEFLNELRPPHMDSSGTIVTDFEGRGTYTVALPNYTFKFHNAQLAPPSGACSENYPRHVHREPRQPHPYAISWSTSRQIDPSLSPLDNGGHFFIASHGIRIQGAPNTMTAWLPELWHCTSLHAGQPDPALPLEEYCSRGLAIVTAEHFTKVFREYQKGKVSLEQAEGQLYGDGDLTRGEET</sequence>
<name>A0AAD5VLG5_9AGAR</name>
<protein>
    <submittedName>
        <fullName evidence="2">Uncharacterized protein</fullName>
    </submittedName>
</protein>
<evidence type="ECO:0000256" key="1">
    <source>
        <dbReference type="SAM" id="MobiDB-lite"/>
    </source>
</evidence>
<comment type="caution">
    <text evidence="2">The sequence shown here is derived from an EMBL/GenBank/DDBJ whole genome shotgun (WGS) entry which is preliminary data.</text>
</comment>
<feature type="compositionally biased region" description="Low complexity" evidence="1">
    <location>
        <begin position="343"/>
        <end position="355"/>
    </location>
</feature>
<gene>
    <name evidence="2" type="ORF">NP233_g10715</name>
</gene>
<dbReference type="Proteomes" id="UP001213000">
    <property type="component" value="Unassembled WGS sequence"/>
</dbReference>
<reference evidence="2" key="1">
    <citation type="submission" date="2022-07" db="EMBL/GenBank/DDBJ databases">
        <title>Genome Sequence of Leucocoprinus birnbaumii.</title>
        <authorList>
            <person name="Buettner E."/>
        </authorList>
    </citation>
    <scope>NUCLEOTIDE SEQUENCE</scope>
    <source>
        <strain evidence="2">VT141</strain>
    </source>
</reference>
<accession>A0AAD5VLG5</accession>
<evidence type="ECO:0000313" key="3">
    <source>
        <dbReference type="Proteomes" id="UP001213000"/>
    </source>
</evidence>